<reference evidence="1" key="1">
    <citation type="submission" date="2020-05" db="EMBL/GenBank/DDBJ databases">
        <authorList>
            <person name="Chiriac C."/>
            <person name="Salcher M."/>
            <person name="Ghai R."/>
            <person name="Kavagutti S V."/>
        </authorList>
    </citation>
    <scope>NUCLEOTIDE SEQUENCE</scope>
</reference>
<organism evidence="1">
    <name type="scientific">freshwater metagenome</name>
    <dbReference type="NCBI Taxonomy" id="449393"/>
    <lineage>
        <taxon>unclassified sequences</taxon>
        <taxon>metagenomes</taxon>
        <taxon>ecological metagenomes</taxon>
    </lineage>
</organism>
<accession>A0A6J6T761</accession>
<name>A0A6J6T761_9ZZZZ</name>
<dbReference type="EMBL" id="CAEZZB010000031">
    <property type="protein sequence ID" value="CAB4742980.1"/>
    <property type="molecule type" value="Genomic_DNA"/>
</dbReference>
<evidence type="ECO:0000313" key="1">
    <source>
        <dbReference type="EMBL" id="CAB4742980.1"/>
    </source>
</evidence>
<protein>
    <submittedName>
        <fullName evidence="1">Unannotated protein</fullName>
    </submittedName>
</protein>
<gene>
    <name evidence="1" type="ORF">UFOPK2816_00401</name>
</gene>
<dbReference type="AlphaFoldDB" id="A0A6J6T761"/>
<sequence>MRIAAAISGEPIFSTSSRMAAHTSWASSGVATLPVPIAQTGS</sequence>
<proteinExistence type="predicted"/>